<dbReference type="RefSeq" id="XP_644894.1">
    <property type="nucleotide sequence ID" value="XM_639802.1"/>
</dbReference>
<dbReference type="eggNOG" id="ENOG502RH7M">
    <property type="taxonomic scope" value="Eukaryota"/>
</dbReference>
<dbReference type="KEGG" id="ddi:DDB_G0272692"/>
<reference evidence="1 2" key="1">
    <citation type="journal article" date="2005" name="Nature">
        <title>The genome of the social amoeba Dictyostelium discoideum.</title>
        <authorList>
            <consortium name="The Dictyostelium discoideum Sequencing Consortium"/>
            <person name="Eichinger L."/>
            <person name="Pachebat J.A."/>
            <person name="Glockner G."/>
            <person name="Rajandream M.A."/>
            <person name="Sucgang R."/>
            <person name="Berriman M."/>
            <person name="Song J."/>
            <person name="Olsen R."/>
            <person name="Szafranski K."/>
            <person name="Xu Q."/>
            <person name="Tunggal B."/>
            <person name="Kummerfeld S."/>
            <person name="Madera M."/>
            <person name="Konfortov B.A."/>
            <person name="Rivero F."/>
            <person name="Bankier A.T."/>
            <person name="Lehmann R."/>
            <person name="Hamlin N."/>
            <person name="Davies R."/>
            <person name="Gaudet P."/>
            <person name="Fey P."/>
            <person name="Pilcher K."/>
            <person name="Chen G."/>
            <person name="Saunders D."/>
            <person name="Sodergren E."/>
            <person name="Davis P."/>
            <person name="Kerhornou A."/>
            <person name="Nie X."/>
            <person name="Hall N."/>
            <person name="Anjard C."/>
            <person name="Hemphill L."/>
            <person name="Bason N."/>
            <person name="Farbrother P."/>
            <person name="Desany B."/>
            <person name="Just E."/>
            <person name="Morio T."/>
            <person name="Rost R."/>
            <person name="Churcher C."/>
            <person name="Cooper J."/>
            <person name="Haydock S."/>
            <person name="van Driessche N."/>
            <person name="Cronin A."/>
            <person name="Goodhead I."/>
            <person name="Muzny D."/>
            <person name="Mourier T."/>
            <person name="Pain A."/>
            <person name="Lu M."/>
            <person name="Harper D."/>
            <person name="Lindsay R."/>
            <person name="Hauser H."/>
            <person name="James K."/>
            <person name="Quiles M."/>
            <person name="Madan Babu M."/>
            <person name="Saito T."/>
            <person name="Buchrieser C."/>
            <person name="Wardroper A."/>
            <person name="Felder M."/>
            <person name="Thangavelu M."/>
            <person name="Johnson D."/>
            <person name="Knights A."/>
            <person name="Loulseged H."/>
            <person name="Mungall K."/>
            <person name="Oliver K."/>
            <person name="Price C."/>
            <person name="Quail M.A."/>
            <person name="Urushihara H."/>
            <person name="Hernandez J."/>
            <person name="Rabbinowitsch E."/>
            <person name="Steffen D."/>
            <person name="Sanders M."/>
            <person name="Ma J."/>
            <person name="Kohara Y."/>
            <person name="Sharp S."/>
            <person name="Simmonds M."/>
            <person name="Spiegler S."/>
            <person name="Tivey A."/>
            <person name="Sugano S."/>
            <person name="White B."/>
            <person name="Walker D."/>
            <person name="Woodward J."/>
            <person name="Winckler T."/>
            <person name="Tanaka Y."/>
            <person name="Shaulsky G."/>
            <person name="Schleicher M."/>
            <person name="Weinstock G."/>
            <person name="Rosenthal A."/>
            <person name="Cox E.C."/>
            <person name="Chisholm R.L."/>
            <person name="Gibbs R."/>
            <person name="Loomis W.F."/>
            <person name="Platzer M."/>
            <person name="Kay R.R."/>
            <person name="Williams J."/>
            <person name="Dear P.H."/>
            <person name="Noegel A.A."/>
            <person name="Barrell B."/>
            <person name="Kuspa A."/>
        </authorList>
    </citation>
    <scope>NUCLEOTIDE SEQUENCE [LARGE SCALE GENOMIC DNA]</scope>
    <source>
        <strain evidence="1 2">AX4</strain>
    </source>
</reference>
<comment type="caution">
    <text evidence="1">The sequence shown here is derived from an EMBL/GenBank/DDBJ whole genome shotgun (WGS) entry which is preliminary data.</text>
</comment>
<accession>Q559C2</accession>
<dbReference type="PaxDb" id="44689-DDB0168914"/>
<dbReference type="AlphaFoldDB" id="Q86IG8"/>
<dbReference type="PANTHER" id="PTHR31550">
    <property type="entry name" value="ANKYRIN REPEAT PROTEIN-RELATED-RELATED"/>
    <property type="match status" value="1"/>
</dbReference>
<dbReference type="dictyBase" id="DDB_G0272692"/>
<dbReference type="Proteomes" id="UP000002195">
    <property type="component" value="Unassembled WGS sequence"/>
</dbReference>
<dbReference type="STRING" id="44689.Q86IG8"/>
<dbReference type="InParanoid" id="Q86IG8"/>
<keyword evidence="2" id="KW-1185">Reference proteome</keyword>
<sequence length="402" mass="48158">MKITDQDSSLIELLKYKIKRGDIILFDFNIQQLIQVFSKNEQIKHDREFFRCLVTYYKEELIFIPNLLESFCKYGNLIALEEITNLEKSNNNNKYSNNNNNKINKIIYYENYKVSKKAFDLAIEVGEFKIMDFLFKNRNEGYTERDILENIFLESNSSKMCLVFLKYALNTMSIDLSKCKSINIDCYYHLQDDLEIANKLNEFGLIHFQGISYLYHNIPFPILNTPNELLNIVKSFLFILKKYIYIKQEDYNEDYFNNENFEYPIPKRPPIELIENFINNECLFTNEELEFDIILNFKETDKRIEKLIHWYILLFEPYGLFSESVDLIYSYIAKYTNDTIEDKQLVNRIFKNSNDWDKNLIFTIIFLNCNFNLFNSFFNRFNNYSYNNIAINGIKIGISSLF</sequence>
<evidence type="ECO:0000313" key="2">
    <source>
        <dbReference type="Proteomes" id="UP000002195"/>
    </source>
</evidence>
<organism evidence="1 2">
    <name type="scientific">Dictyostelium discoideum</name>
    <name type="common">Social amoeba</name>
    <dbReference type="NCBI Taxonomy" id="44689"/>
    <lineage>
        <taxon>Eukaryota</taxon>
        <taxon>Amoebozoa</taxon>
        <taxon>Evosea</taxon>
        <taxon>Eumycetozoa</taxon>
        <taxon>Dictyostelia</taxon>
        <taxon>Dictyosteliales</taxon>
        <taxon>Dictyosteliaceae</taxon>
        <taxon>Dictyostelium</taxon>
    </lineage>
</organism>
<accession>Q86IG8</accession>
<dbReference type="FunCoup" id="Q86IG8">
    <property type="interactions" value="877"/>
</dbReference>
<proteinExistence type="predicted"/>
<evidence type="ECO:0000313" key="1">
    <source>
        <dbReference type="EMBL" id="EAL70983.1"/>
    </source>
</evidence>
<name>Q86IG8_DICDI</name>
<protein>
    <submittedName>
        <fullName evidence="1">Uncharacterized protein</fullName>
    </submittedName>
</protein>
<dbReference type="GeneID" id="8618573"/>
<dbReference type="VEuPathDB" id="AmoebaDB:DDB_G0272692"/>
<dbReference type="EMBL" id="AAFI02000008">
    <property type="protein sequence ID" value="EAL70983.1"/>
    <property type="molecule type" value="Genomic_DNA"/>
</dbReference>
<dbReference type="HOGENOM" id="CLU_685914_0_0_1"/>
<gene>
    <name evidence="1" type="ORF">DDB_G0272692</name>
</gene>